<sequence length="800" mass="81716">MKIKWMRVLALGLVLGSLGAFIVAAPQRAEALSGSDFNPGNIISDQNFFTTDAMSQNEIQAFLNAQVGTCSNTLCLNVYSMNTATTTLAFGTCATYVGEANESAARIIYKVQQACSVSAKILLVTLQKEQGLVTSKGPTEAILRKALGQGCPDGSSCDPAFYGFFLQVYSAARQFAWYGNPAGSHTSIKVGQTNAVRFHPNTACGSSNVVIQNRATAALYYYTPYQPNQAALANLGGTGDACSSYGNRNFWIQYSDWFGSPTAGKSPVGNVELISGRIGGVQVAGWALDPDTTSPIDVHVYVDGAGRSIQANLSRSDVGAHGYNVTIPVTFPGIHSVCVYGINTLGGTNTQYACSTVVTPGGSPIGGVEAVSGVDGGVAVSGWAIDPDTAQPIDVHVYVSGAAVGYRANKIRTDVGRAYPEYGNNHGFSEKITATPGVHDVCVYAINTSSGANALFGCTSVTVPGNSSITEQGRTPIGAFEAAQGVTGGINVGGWALDPDTASSIAVHIYVDGTGVPYQANKLRTDVGAAFPPYGNNHGFGETIAVTPGNHQVCVYAINTGPGTHAMLGCSAVTVPGAVGITERGRAPVGVIEAAQGGSGGVNVSGWALDPDTAASIEVHVYVDGAGSSYTANKARTDIASAFPGYGASHGFSETVSAPPGAHETCVYAINTGSGVNSLLGCHTVTVPGSVGITEQGRTPIGVLEAVHAVSGGVSVGGWALDPDTAAAITVHIYVDGVGVPYSANKSRTDIAAAFPGYGENHGFGETVSVAQGSHQVCVYAINSGAGAHASLGCSTVTVS</sequence>
<keyword evidence="3" id="KW-1185">Reference proteome</keyword>
<reference evidence="2 3" key="1">
    <citation type="submission" date="2019-03" db="EMBL/GenBank/DDBJ databases">
        <title>Genomics of glacier-inhabiting Cryobacterium strains.</title>
        <authorList>
            <person name="Liu Q."/>
            <person name="Xin Y.-H."/>
        </authorList>
    </citation>
    <scope>NUCLEOTIDE SEQUENCE [LARGE SCALE GENOMIC DNA]</scope>
    <source>
        <strain evidence="2 3">Sr39</strain>
    </source>
</reference>
<dbReference type="Proteomes" id="UP000298170">
    <property type="component" value="Unassembled WGS sequence"/>
</dbReference>
<organism evidence="2 3">
    <name type="scientific">Cryobacterium suzukii</name>
    <dbReference type="NCBI Taxonomy" id="1259198"/>
    <lineage>
        <taxon>Bacteria</taxon>
        <taxon>Bacillati</taxon>
        <taxon>Actinomycetota</taxon>
        <taxon>Actinomycetes</taxon>
        <taxon>Micrococcales</taxon>
        <taxon>Microbacteriaceae</taxon>
        <taxon>Cryobacterium</taxon>
    </lineage>
</organism>
<comment type="caution">
    <text evidence="2">The sequence shown here is derived from an EMBL/GenBank/DDBJ whole genome shotgun (WGS) entry which is preliminary data.</text>
</comment>
<keyword evidence="1" id="KW-0732">Signal</keyword>
<dbReference type="AlphaFoldDB" id="A0A4R9AG41"/>
<protein>
    <recommendedName>
        <fullName evidence="4">Hemagglutinin</fullName>
    </recommendedName>
</protein>
<dbReference type="OrthoDB" id="9764271at2"/>
<proteinExistence type="predicted"/>
<evidence type="ECO:0008006" key="4">
    <source>
        <dbReference type="Google" id="ProtNLM"/>
    </source>
</evidence>
<evidence type="ECO:0000313" key="3">
    <source>
        <dbReference type="Proteomes" id="UP000298170"/>
    </source>
</evidence>
<feature type="chain" id="PRO_5039247559" description="Hemagglutinin" evidence="1">
    <location>
        <begin position="21"/>
        <end position="800"/>
    </location>
</feature>
<dbReference type="RefSeq" id="WP_134513570.1">
    <property type="nucleotide sequence ID" value="NZ_SOHJ01000004.1"/>
</dbReference>
<name>A0A4R9AG41_9MICO</name>
<gene>
    <name evidence="2" type="ORF">E3T39_04610</name>
</gene>
<evidence type="ECO:0000313" key="2">
    <source>
        <dbReference type="EMBL" id="TFD61354.1"/>
    </source>
</evidence>
<accession>A0A4R9AG41</accession>
<evidence type="ECO:0000256" key="1">
    <source>
        <dbReference type="SAM" id="SignalP"/>
    </source>
</evidence>
<feature type="signal peptide" evidence="1">
    <location>
        <begin position="1"/>
        <end position="20"/>
    </location>
</feature>
<dbReference type="EMBL" id="SOHJ01000004">
    <property type="protein sequence ID" value="TFD61354.1"/>
    <property type="molecule type" value="Genomic_DNA"/>
</dbReference>